<dbReference type="SUPFAM" id="SSF47384">
    <property type="entry name" value="Homodimeric domain of signal transducing histidine kinase"/>
    <property type="match status" value="1"/>
</dbReference>
<dbReference type="InterPro" id="IPR001789">
    <property type="entry name" value="Sig_transdc_resp-reg_receiver"/>
</dbReference>
<comment type="caution">
    <text evidence="9">The sequence shown here is derived from an EMBL/GenBank/DDBJ whole genome shotgun (WGS) entry which is preliminary data.</text>
</comment>
<gene>
    <name evidence="9" type="ORF">H8E79_04685</name>
</gene>
<dbReference type="Pfam" id="PF08448">
    <property type="entry name" value="PAS_4"/>
    <property type="match status" value="1"/>
</dbReference>
<dbReference type="InterPro" id="IPR004358">
    <property type="entry name" value="Sig_transdc_His_kin-like_C"/>
</dbReference>
<dbReference type="AlphaFoldDB" id="A0A8J6NAL9"/>
<sequence length="994" mass="111539">MHPNPLNSKWRVIGSIMLILMSISAAFVVFLLQTNQRHLEQLITEKKAAVQTIGNAMPHLHINPYKQRIKRMIESSTNINQQSNLLESFASQDREQLLRFSLPRYQLLKDENPSFSTFTWILPDFQVFLRAHNPELFGDNISSKRPDIVAAHERQGQVSGYGYSGKEFLYAIIEPIFLNNELIGLLQFGIKHDLLLETIKNELNVPVGLAVDTEHFTFVANPDFPHLTSDTHALQFTEPFSIETTPGSFNHDDKIGKISLDNRPHLLINVLDLPDFRGEPQGHIYVALDISAELASQRFILSCVLTLIAILLLTSYFILNFSYSRLILTITTLSNRLQTHNLKLEQRVTEQTQALQHKIEELQFTEQKLETVINSIEDFLYLKDGDNRWLLANAYTRRMFQLDTINYQGKTNEELAALLDNHQKLLIEGVKTDRLAWELGTPQRHERTFTAIDGSQLTIDFTKTPLFDPDGHRQALVISGRNITDLKKSAMEFKLAKEGWEKTFNAIPEIITIQDPQMRIVLANQTAAQIFEIDPQDMTGKACYELFRGSPEPCPGCPAQSTIQEIRNHSEIIHHQKLGKTFQVLSAPIVDQDKQLQYLVHFARDITKQKQLEKDLLQAHKMEAMGTLASGIAHDFNNILTAIIGFSQLAKLEIPPDNGAQESIDQILLAGNRATSLVKQILAFSRKSDNSVTGLTEPHLIVQEAIGMLRASLPQTIDISTAIDEDCGSIMAEPDKIHQIVVNLCTNAFQAMKDEKGTLTVSVQRQDVQVSEIVGEPEVSPGMFVVITVSDTGHGMNKETMERIFDPYFTTKEMEKGTGLGLAVIHGIIASYHGFIRVSSSPEGGATFQVFLPAAVTTTMKSADQPPVMPSTQGHERILFVDDEHDLAKLYDQNLTRMGYQVTPVTNSAHALELFQANPEQFDLIITDQTMPGLTGMELAQKILAIRGDTPIILFSGYSSQVTEETALKSGIKKYLLKPLEIDALHQAIQEIVN</sequence>
<evidence type="ECO:0000313" key="10">
    <source>
        <dbReference type="Proteomes" id="UP000599024"/>
    </source>
</evidence>
<evidence type="ECO:0000256" key="5">
    <source>
        <dbReference type="SAM" id="Phobius"/>
    </source>
</evidence>
<dbReference type="NCBIfam" id="TIGR00229">
    <property type="entry name" value="sensory_box"/>
    <property type="match status" value="2"/>
</dbReference>
<dbReference type="GO" id="GO:0000155">
    <property type="term" value="F:phosphorelay sensor kinase activity"/>
    <property type="evidence" value="ECO:0007669"/>
    <property type="project" value="InterPro"/>
</dbReference>
<dbReference type="PROSITE" id="PS50109">
    <property type="entry name" value="HIS_KIN"/>
    <property type="match status" value="1"/>
</dbReference>
<dbReference type="SMART" id="SM00388">
    <property type="entry name" value="HisKA"/>
    <property type="match status" value="1"/>
</dbReference>
<dbReference type="InterPro" id="IPR013656">
    <property type="entry name" value="PAS_4"/>
</dbReference>
<dbReference type="PANTHER" id="PTHR43065:SF42">
    <property type="entry name" value="TWO-COMPONENT SENSOR PPRA"/>
    <property type="match status" value="1"/>
</dbReference>
<feature type="transmembrane region" description="Helical" evidence="5">
    <location>
        <begin position="299"/>
        <end position="319"/>
    </location>
</feature>
<keyword evidence="3 4" id="KW-0597">Phosphoprotein</keyword>
<name>A0A8J6NAL9_9BACT</name>
<dbReference type="Proteomes" id="UP000599024">
    <property type="component" value="Unassembled WGS sequence"/>
</dbReference>
<dbReference type="Gene3D" id="3.40.50.2300">
    <property type="match status" value="1"/>
</dbReference>
<dbReference type="InterPro" id="IPR003661">
    <property type="entry name" value="HisK_dim/P_dom"/>
</dbReference>
<evidence type="ECO:0000313" key="9">
    <source>
        <dbReference type="EMBL" id="MBC8208444.1"/>
    </source>
</evidence>
<feature type="domain" description="Histidine kinase" evidence="6">
    <location>
        <begin position="631"/>
        <end position="856"/>
    </location>
</feature>
<accession>A0A8J6NAL9</accession>
<dbReference type="SMART" id="SM00387">
    <property type="entry name" value="HATPase_c"/>
    <property type="match status" value="1"/>
</dbReference>
<dbReference type="SUPFAM" id="SSF55785">
    <property type="entry name" value="PYP-like sensor domain (PAS domain)"/>
    <property type="match status" value="2"/>
</dbReference>
<dbReference type="PRINTS" id="PR00344">
    <property type="entry name" value="BCTRLSENSOR"/>
</dbReference>
<evidence type="ECO:0000259" key="6">
    <source>
        <dbReference type="PROSITE" id="PS50109"/>
    </source>
</evidence>
<dbReference type="SMART" id="SM00448">
    <property type="entry name" value="REC"/>
    <property type="match status" value="1"/>
</dbReference>
<dbReference type="InterPro" id="IPR011006">
    <property type="entry name" value="CheY-like_superfamily"/>
</dbReference>
<evidence type="ECO:0000256" key="4">
    <source>
        <dbReference type="PROSITE-ProRule" id="PRU00169"/>
    </source>
</evidence>
<evidence type="ECO:0000256" key="2">
    <source>
        <dbReference type="ARBA" id="ARBA00012438"/>
    </source>
</evidence>
<dbReference type="CDD" id="cd00082">
    <property type="entry name" value="HisKA"/>
    <property type="match status" value="1"/>
</dbReference>
<dbReference type="InterPro" id="IPR005467">
    <property type="entry name" value="His_kinase_dom"/>
</dbReference>
<dbReference type="InterPro" id="IPR000014">
    <property type="entry name" value="PAS"/>
</dbReference>
<dbReference type="InterPro" id="IPR029150">
    <property type="entry name" value="dCache_3"/>
</dbReference>
<dbReference type="Gene3D" id="1.10.287.130">
    <property type="match status" value="1"/>
</dbReference>
<dbReference type="Gene3D" id="3.30.450.20">
    <property type="entry name" value="PAS domain"/>
    <property type="match status" value="2"/>
</dbReference>
<feature type="transmembrane region" description="Helical" evidence="5">
    <location>
        <begin position="12"/>
        <end position="32"/>
    </location>
</feature>
<dbReference type="Pfam" id="PF00072">
    <property type="entry name" value="Response_reg"/>
    <property type="match status" value="1"/>
</dbReference>
<dbReference type="InterPro" id="IPR036890">
    <property type="entry name" value="HATPase_C_sf"/>
</dbReference>
<dbReference type="Pfam" id="PF14827">
    <property type="entry name" value="dCache_3"/>
    <property type="match status" value="1"/>
</dbReference>
<dbReference type="EMBL" id="JACNLK010000040">
    <property type="protein sequence ID" value="MBC8208444.1"/>
    <property type="molecule type" value="Genomic_DNA"/>
</dbReference>
<dbReference type="InterPro" id="IPR036097">
    <property type="entry name" value="HisK_dim/P_sf"/>
</dbReference>
<feature type="domain" description="PAC" evidence="8">
    <location>
        <begin position="443"/>
        <end position="495"/>
    </location>
</feature>
<feature type="domain" description="PAC" evidence="8">
    <location>
        <begin position="568"/>
        <end position="618"/>
    </location>
</feature>
<dbReference type="InterPro" id="IPR035965">
    <property type="entry name" value="PAS-like_dom_sf"/>
</dbReference>
<protein>
    <recommendedName>
        <fullName evidence="2">histidine kinase</fullName>
        <ecNumber evidence="2">2.7.13.3</ecNumber>
    </recommendedName>
</protein>
<proteinExistence type="predicted"/>
<dbReference type="InterPro" id="IPR000700">
    <property type="entry name" value="PAS-assoc_C"/>
</dbReference>
<evidence type="ECO:0000259" key="8">
    <source>
        <dbReference type="PROSITE" id="PS50113"/>
    </source>
</evidence>
<feature type="domain" description="Response regulatory" evidence="7">
    <location>
        <begin position="877"/>
        <end position="993"/>
    </location>
</feature>
<dbReference type="PROSITE" id="PS50113">
    <property type="entry name" value="PAC"/>
    <property type="match status" value="2"/>
</dbReference>
<evidence type="ECO:0000259" key="7">
    <source>
        <dbReference type="PROSITE" id="PS50110"/>
    </source>
</evidence>
<keyword evidence="5" id="KW-0812">Transmembrane</keyword>
<dbReference type="PANTHER" id="PTHR43065">
    <property type="entry name" value="SENSOR HISTIDINE KINASE"/>
    <property type="match status" value="1"/>
</dbReference>
<keyword evidence="5" id="KW-0472">Membrane</keyword>
<dbReference type="EC" id="2.7.13.3" evidence="2"/>
<comment type="catalytic activity">
    <reaction evidence="1">
        <text>ATP + protein L-histidine = ADP + protein N-phospho-L-histidine.</text>
        <dbReference type="EC" id="2.7.13.3"/>
    </reaction>
</comment>
<evidence type="ECO:0000256" key="1">
    <source>
        <dbReference type="ARBA" id="ARBA00000085"/>
    </source>
</evidence>
<dbReference type="Pfam" id="PF13426">
    <property type="entry name" value="PAS_9"/>
    <property type="match status" value="1"/>
</dbReference>
<dbReference type="SMART" id="SM00091">
    <property type="entry name" value="PAS"/>
    <property type="match status" value="2"/>
</dbReference>
<reference evidence="9 10" key="1">
    <citation type="submission" date="2020-08" db="EMBL/GenBank/DDBJ databases">
        <title>Bridging the membrane lipid divide: bacteria of the FCB group superphylum have the potential to synthesize archaeal ether lipids.</title>
        <authorList>
            <person name="Villanueva L."/>
            <person name="Von Meijenfeldt F.A.B."/>
            <person name="Westbye A.B."/>
            <person name="Yadav S."/>
            <person name="Hopmans E.C."/>
            <person name="Dutilh B.E."/>
            <person name="Sinninghe Damste J.S."/>
        </authorList>
    </citation>
    <scope>NUCLEOTIDE SEQUENCE [LARGE SCALE GENOMIC DNA]</scope>
    <source>
        <strain evidence="9">NIOZ-UU81</strain>
    </source>
</reference>
<dbReference type="CDD" id="cd00130">
    <property type="entry name" value="PAS"/>
    <property type="match status" value="1"/>
</dbReference>
<feature type="modified residue" description="4-aspartylphosphate" evidence="4">
    <location>
        <position position="928"/>
    </location>
</feature>
<organism evidence="9 10">
    <name type="scientific">Candidatus Desulfatifera sulfidica</name>
    <dbReference type="NCBI Taxonomy" id="2841691"/>
    <lineage>
        <taxon>Bacteria</taxon>
        <taxon>Pseudomonadati</taxon>
        <taxon>Thermodesulfobacteriota</taxon>
        <taxon>Desulfobulbia</taxon>
        <taxon>Desulfobulbales</taxon>
        <taxon>Desulfobulbaceae</taxon>
        <taxon>Candidatus Desulfatifera</taxon>
    </lineage>
</organism>
<dbReference type="Pfam" id="PF02518">
    <property type="entry name" value="HATPase_c"/>
    <property type="match status" value="1"/>
</dbReference>
<dbReference type="CDD" id="cd17546">
    <property type="entry name" value="REC_hyHK_CKI1_RcsC-like"/>
    <property type="match status" value="1"/>
</dbReference>
<dbReference type="SUPFAM" id="SSF52172">
    <property type="entry name" value="CheY-like"/>
    <property type="match status" value="1"/>
</dbReference>
<dbReference type="PROSITE" id="PS50110">
    <property type="entry name" value="RESPONSE_REGULATORY"/>
    <property type="match status" value="1"/>
</dbReference>
<dbReference type="InterPro" id="IPR003594">
    <property type="entry name" value="HATPase_dom"/>
</dbReference>
<dbReference type="Gene3D" id="3.30.565.10">
    <property type="entry name" value="Histidine kinase-like ATPase, C-terminal domain"/>
    <property type="match status" value="1"/>
</dbReference>
<dbReference type="Pfam" id="PF00512">
    <property type="entry name" value="HisKA"/>
    <property type="match status" value="1"/>
</dbReference>
<evidence type="ECO:0000256" key="3">
    <source>
        <dbReference type="ARBA" id="ARBA00022553"/>
    </source>
</evidence>
<keyword evidence="5" id="KW-1133">Transmembrane helix</keyword>
<dbReference type="SUPFAM" id="SSF55874">
    <property type="entry name" value="ATPase domain of HSP90 chaperone/DNA topoisomerase II/histidine kinase"/>
    <property type="match status" value="1"/>
</dbReference>